<gene>
    <name evidence="3" type="ORF">GCM10007972_10150</name>
</gene>
<dbReference type="Pfam" id="PF02567">
    <property type="entry name" value="PhzC-PhzF"/>
    <property type="match status" value="1"/>
</dbReference>
<keyword evidence="4" id="KW-1185">Reference proteome</keyword>
<evidence type="ECO:0000313" key="3">
    <source>
        <dbReference type="EMBL" id="GGO09043.1"/>
    </source>
</evidence>
<comment type="similarity">
    <text evidence="1">Belongs to the PhzF family.</text>
</comment>
<dbReference type="PANTHER" id="PTHR13774:SF17">
    <property type="entry name" value="PHENAZINE BIOSYNTHESIS-LIKE DOMAIN-CONTAINING PROTEIN"/>
    <property type="match status" value="1"/>
</dbReference>
<dbReference type="RefSeq" id="WP_229773550.1">
    <property type="nucleotide sequence ID" value="NZ_BMOV01000003.1"/>
</dbReference>
<dbReference type="GO" id="GO:0016853">
    <property type="term" value="F:isomerase activity"/>
    <property type="evidence" value="ECO:0007669"/>
    <property type="project" value="UniProtKB-KW"/>
</dbReference>
<dbReference type="Proteomes" id="UP000602381">
    <property type="component" value="Unassembled WGS sequence"/>
</dbReference>
<keyword evidence="2 3" id="KW-0413">Isomerase</keyword>
<evidence type="ECO:0000256" key="1">
    <source>
        <dbReference type="ARBA" id="ARBA00008270"/>
    </source>
</evidence>
<proteinExistence type="inferred from homology"/>
<reference evidence="4" key="1">
    <citation type="journal article" date="2019" name="Int. J. Syst. Evol. Microbiol.">
        <title>The Global Catalogue of Microorganisms (GCM) 10K type strain sequencing project: providing services to taxonomists for standard genome sequencing and annotation.</title>
        <authorList>
            <consortium name="The Broad Institute Genomics Platform"/>
            <consortium name="The Broad Institute Genome Sequencing Center for Infectious Disease"/>
            <person name="Wu L."/>
            <person name="Ma J."/>
        </authorList>
    </citation>
    <scope>NUCLEOTIDE SEQUENCE [LARGE SCALE GENOMIC DNA]</scope>
    <source>
        <strain evidence="4">JCM 17843</strain>
    </source>
</reference>
<name>A0ABQ2LB81_9PROT</name>
<dbReference type="InterPro" id="IPR003719">
    <property type="entry name" value="Phenazine_PhzF-like"/>
</dbReference>
<dbReference type="NCBIfam" id="TIGR00654">
    <property type="entry name" value="PhzF_family"/>
    <property type="match status" value="1"/>
</dbReference>
<accession>A0ABQ2LB81</accession>
<dbReference type="EMBL" id="BMOV01000003">
    <property type="protein sequence ID" value="GGO09043.1"/>
    <property type="molecule type" value="Genomic_DNA"/>
</dbReference>
<evidence type="ECO:0000256" key="2">
    <source>
        <dbReference type="ARBA" id="ARBA00023235"/>
    </source>
</evidence>
<evidence type="ECO:0000313" key="4">
    <source>
        <dbReference type="Proteomes" id="UP000602381"/>
    </source>
</evidence>
<dbReference type="PIRSF" id="PIRSF016184">
    <property type="entry name" value="PhzC_PhzF"/>
    <property type="match status" value="1"/>
</dbReference>
<comment type="caution">
    <text evidence="3">The sequence shown here is derived from an EMBL/GenBank/DDBJ whole genome shotgun (WGS) entry which is preliminary data.</text>
</comment>
<protein>
    <submittedName>
        <fullName evidence="3">Isomerase</fullName>
    </submittedName>
</protein>
<dbReference type="Gene3D" id="3.10.310.10">
    <property type="entry name" value="Diaminopimelate Epimerase, Chain A, domain 1"/>
    <property type="match status" value="2"/>
</dbReference>
<organism evidence="3 4">
    <name type="scientific">Iodidimonas muriae</name>
    <dbReference type="NCBI Taxonomy" id="261467"/>
    <lineage>
        <taxon>Bacteria</taxon>
        <taxon>Pseudomonadati</taxon>
        <taxon>Pseudomonadota</taxon>
        <taxon>Alphaproteobacteria</taxon>
        <taxon>Iodidimonadales</taxon>
        <taxon>Iodidimonadaceae</taxon>
        <taxon>Iodidimonas</taxon>
    </lineage>
</organism>
<dbReference type="SUPFAM" id="SSF54506">
    <property type="entry name" value="Diaminopimelate epimerase-like"/>
    <property type="match status" value="1"/>
</dbReference>
<sequence length="278" mass="30079">MTRTIRIPFLQVDAFTKEPFKGNPAAVCPLDAWLPDPVLQAIARENNLSETAFFVPSDEDDADFCLRWFTPMTEVDLCGHATLASGHAILSNLRDKGEAVRFSSQAGILIVTKDGDRLSMDLPARRPRALEALPDTNGEAGAKEAFGAVPSAYFSGGRDILALFEDAQQVRALKPDFTALKSFGKRGFIATAPGAGDCDFVSRCFFPAFGVEEDPVTGSAHCVSAPFWADRLGKSELFARQISQRGGELWLSVAEDRVHISGHCVEVIAGEMSVPESL</sequence>
<dbReference type="PANTHER" id="PTHR13774">
    <property type="entry name" value="PHENAZINE BIOSYNTHESIS PROTEIN"/>
    <property type="match status" value="1"/>
</dbReference>